<evidence type="ECO:0000256" key="5">
    <source>
        <dbReference type="SAM" id="MobiDB-lite"/>
    </source>
</evidence>
<dbReference type="GO" id="GO:0019843">
    <property type="term" value="F:rRNA binding"/>
    <property type="evidence" value="ECO:0007669"/>
    <property type="project" value="UniProtKB-UniRule"/>
</dbReference>
<dbReference type="Pfam" id="PF00828">
    <property type="entry name" value="Ribosomal_L27A"/>
    <property type="match status" value="1"/>
</dbReference>
<organism evidence="7 8">
    <name type="scientific">Candidatus Nomurabacteria bacterium CG22_combo_CG10-13_8_21_14_all_32_8</name>
    <dbReference type="NCBI Taxonomy" id="1974732"/>
    <lineage>
        <taxon>Bacteria</taxon>
        <taxon>Candidatus Nomuraibacteriota</taxon>
    </lineage>
</organism>
<dbReference type="InterPro" id="IPR030878">
    <property type="entry name" value="Ribosomal_uL15"/>
</dbReference>
<dbReference type="InterPro" id="IPR005749">
    <property type="entry name" value="Ribosomal_uL15_bac-type"/>
</dbReference>
<evidence type="ECO:0000256" key="4">
    <source>
        <dbReference type="HAMAP-Rule" id="MF_01341"/>
    </source>
</evidence>
<comment type="caution">
    <text evidence="7">The sequence shown here is derived from an EMBL/GenBank/DDBJ whole genome shotgun (WGS) entry which is preliminary data.</text>
</comment>
<gene>
    <name evidence="4" type="primary">rplO</name>
    <name evidence="7" type="ORF">COW91_01615</name>
</gene>
<proteinExistence type="inferred from homology"/>
<dbReference type="GO" id="GO:0006412">
    <property type="term" value="P:translation"/>
    <property type="evidence" value="ECO:0007669"/>
    <property type="project" value="UniProtKB-UniRule"/>
</dbReference>
<reference evidence="7 8" key="1">
    <citation type="submission" date="2017-09" db="EMBL/GenBank/DDBJ databases">
        <title>Depth-based differentiation of microbial function through sediment-hosted aquifers and enrichment of novel symbionts in the deep terrestrial subsurface.</title>
        <authorList>
            <person name="Probst A.J."/>
            <person name="Ladd B."/>
            <person name="Jarett J.K."/>
            <person name="Geller-Mcgrath D.E."/>
            <person name="Sieber C.M."/>
            <person name="Emerson J.B."/>
            <person name="Anantharaman K."/>
            <person name="Thomas B.C."/>
            <person name="Malmstrom R."/>
            <person name="Stieglmeier M."/>
            <person name="Klingl A."/>
            <person name="Woyke T."/>
            <person name="Ryan C.M."/>
            <person name="Banfield J.F."/>
        </authorList>
    </citation>
    <scope>NUCLEOTIDE SEQUENCE [LARGE SCALE GENOMIC DNA]</scope>
    <source>
        <strain evidence="7">CG22_combo_CG10-13_8_21_14_all_32_8</strain>
    </source>
</reference>
<protein>
    <recommendedName>
        <fullName evidence="4">Large ribosomal subunit protein uL15</fullName>
    </recommendedName>
</protein>
<dbReference type="PANTHER" id="PTHR12934">
    <property type="entry name" value="50S RIBOSOMAL PROTEIN L15"/>
    <property type="match status" value="1"/>
</dbReference>
<feature type="region of interest" description="Disordered" evidence="5">
    <location>
        <begin position="1"/>
        <end position="46"/>
    </location>
</feature>
<dbReference type="GO" id="GO:0022625">
    <property type="term" value="C:cytosolic large ribosomal subunit"/>
    <property type="evidence" value="ECO:0007669"/>
    <property type="project" value="TreeGrafter"/>
</dbReference>
<comment type="similarity">
    <text evidence="1 4">Belongs to the universal ribosomal protein uL15 family.</text>
</comment>
<evidence type="ECO:0000256" key="1">
    <source>
        <dbReference type="ARBA" id="ARBA00007320"/>
    </source>
</evidence>
<keyword evidence="4" id="KW-0699">rRNA-binding</keyword>
<dbReference type="EMBL" id="PCTI01000022">
    <property type="protein sequence ID" value="PIP69029.1"/>
    <property type="molecule type" value="Genomic_DNA"/>
</dbReference>
<comment type="subunit">
    <text evidence="4">Part of the 50S ribosomal subunit.</text>
</comment>
<comment type="function">
    <text evidence="4">Binds to the 23S rRNA.</text>
</comment>
<dbReference type="AlphaFoldDB" id="A0A2H0CH09"/>
<dbReference type="PANTHER" id="PTHR12934:SF11">
    <property type="entry name" value="LARGE RIBOSOMAL SUBUNIT PROTEIN UL15M"/>
    <property type="match status" value="1"/>
</dbReference>
<keyword evidence="3 4" id="KW-0687">Ribonucleoprotein</keyword>
<dbReference type="HAMAP" id="MF_01341">
    <property type="entry name" value="Ribosomal_uL15"/>
    <property type="match status" value="1"/>
</dbReference>
<evidence type="ECO:0000259" key="6">
    <source>
        <dbReference type="Pfam" id="PF00828"/>
    </source>
</evidence>
<evidence type="ECO:0000313" key="7">
    <source>
        <dbReference type="EMBL" id="PIP69029.1"/>
    </source>
</evidence>
<dbReference type="SUPFAM" id="SSF52080">
    <property type="entry name" value="Ribosomal proteins L15p and L18e"/>
    <property type="match status" value="1"/>
</dbReference>
<evidence type="ECO:0000256" key="2">
    <source>
        <dbReference type="ARBA" id="ARBA00022980"/>
    </source>
</evidence>
<dbReference type="InterPro" id="IPR021131">
    <property type="entry name" value="Ribosomal_uL15/eL18"/>
</dbReference>
<dbReference type="GO" id="GO:0003735">
    <property type="term" value="F:structural constituent of ribosome"/>
    <property type="evidence" value="ECO:0007669"/>
    <property type="project" value="InterPro"/>
</dbReference>
<name>A0A2H0CH09_9BACT</name>
<evidence type="ECO:0000256" key="3">
    <source>
        <dbReference type="ARBA" id="ARBA00023274"/>
    </source>
</evidence>
<keyword evidence="2 4" id="KW-0689">Ribosomal protein</keyword>
<feature type="compositionally biased region" description="Basic residues" evidence="5">
    <location>
        <begin position="1"/>
        <end position="14"/>
    </location>
</feature>
<dbReference type="InterPro" id="IPR036227">
    <property type="entry name" value="Ribosomal_uL15/eL18_sf"/>
</dbReference>
<dbReference type="Proteomes" id="UP000229176">
    <property type="component" value="Unassembled WGS sequence"/>
</dbReference>
<sequence>MQIHNLKRQHKNKKDRIVGRGGKHAKTSGRGGKGQTARAGNKRRPELRDIIKKLPKNRGYQFNSFAIKPVGVSLDKIITLFAKGGEVNPDKLLELKVIKKRKGWIPKIKILNGKMDLGMVIQISKCLVSDSAKEKIVKAGGKVV</sequence>
<keyword evidence="4" id="KW-0694">RNA-binding</keyword>
<evidence type="ECO:0000313" key="8">
    <source>
        <dbReference type="Proteomes" id="UP000229176"/>
    </source>
</evidence>
<dbReference type="Gene3D" id="3.100.10.10">
    <property type="match status" value="1"/>
</dbReference>
<feature type="domain" description="Large ribosomal subunit protein uL15/eL18" evidence="6">
    <location>
        <begin position="72"/>
        <end position="144"/>
    </location>
</feature>
<accession>A0A2H0CH09</accession>